<dbReference type="InterPro" id="IPR036412">
    <property type="entry name" value="HAD-like_sf"/>
</dbReference>
<sequence>MTHCFPNTNCHIVKKKFRCVTHCIFDLDGTILNSEKMYHDVVGQICKKYGKIYTKEIQNRMIGGTDRHICEYVVKELKIDVSVDEFESELLRLSEKLLPKAPLQKGVKRLLFHLRDNKIPVALATNSTASQVRQHAIAKPQIFKIFNHVVTATDPGVYRGKPYPDLFLAAAHKFPKNPHPCECLVFEDSLVGLQAGLSAGMQVILTPHANIDTTAAEQATMVLDNLLDFEPQLFGLPPFNDGKPKIPQCPPPQGFKPPPSAFDPCAQYRQSKCCELTTTKCQKQSGCDWSSIIENPVVLTTVLIGVTSAIIYRLW</sequence>
<dbReference type="GO" id="GO:0016791">
    <property type="term" value="F:phosphatase activity"/>
    <property type="evidence" value="ECO:0007669"/>
    <property type="project" value="TreeGrafter"/>
</dbReference>
<accession>A0A8S0ZLE5</accession>
<dbReference type="Gene3D" id="1.10.150.240">
    <property type="entry name" value="Putative phosphatase, domain 2"/>
    <property type="match status" value="1"/>
</dbReference>
<dbReference type="Pfam" id="PF13419">
    <property type="entry name" value="HAD_2"/>
    <property type="match status" value="1"/>
</dbReference>
<dbReference type="SFLD" id="SFLDS00003">
    <property type="entry name" value="Haloacid_Dehalogenase"/>
    <property type="match status" value="1"/>
</dbReference>
<dbReference type="InterPro" id="IPR006439">
    <property type="entry name" value="HAD-SF_hydro_IA"/>
</dbReference>
<dbReference type="Gene3D" id="3.40.50.1000">
    <property type="entry name" value="HAD superfamily/HAD-like"/>
    <property type="match status" value="1"/>
</dbReference>
<dbReference type="InterPro" id="IPR023214">
    <property type="entry name" value="HAD_sf"/>
</dbReference>
<dbReference type="InterPro" id="IPR041492">
    <property type="entry name" value="HAD_2"/>
</dbReference>
<reference evidence="1 2" key="1">
    <citation type="submission" date="2020-04" db="EMBL/GenBank/DDBJ databases">
        <authorList>
            <person name="Wallbank WR R."/>
            <person name="Pardo Diaz C."/>
            <person name="Kozak K."/>
            <person name="Martin S."/>
            <person name="Jiggins C."/>
            <person name="Moest M."/>
            <person name="Warren A I."/>
            <person name="Byers J.R.P. K."/>
            <person name="Montejo-Kovacevich G."/>
            <person name="Yen C E."/>
        </authorList>
    </citation>
    <scope>NUCLEOTIDE SEQUENCE [LARGE SCALE GENOMIC DNA]</scope>
</reference>
<organism evidence="1 2">
    <name type="scientific">Arctia plantaginis</name>
    <name type="common">Wood tiger moth</name>
    <name type="synonym">Phalaena plantaginis</name>
    <dbReference type="NCBI Taxonomy" id="874455"/>
    <lineage>
        <taxon>Eukaryota</taxon>
        <taxon>Metazoa</taxon>
        <taxon>Ecdysozoa</taxon>
        <taxon>Arthropoda</taxon>
        <taxon>Hexapoda</taxon>
        <taxon>Insecta</taxon>
        <taxon>Pterygota</taxon>
        <taxon>Neoptera</taxon>
        <taxon>Endopterygota</taxon>
        <taxon>Lepidoptera</taxon>
        <taxon>Glossata</taxon>
        <taxon>Ditrysia</taxon>
        <taxon>Noctuoidea</taxon>
        <taxon>Erebidae</taxon>
        <taxon>Arctiinae</taxon>
        <taxon>Arctia</taxon>
    </lineage>
</organism>
<name>A0A8S0ZLE5_ARCPL</name>
<dbReference type="SFLD" id="SFLDG01129">
    <property type="entry name" value="C1.5:_HAD__Beta-PGM__Phosphata"/>
    <property type="match status" value="1"/>
</dbReference>
<dbReference type="NCBIfam" id="TIGR01509">
    <property type="entry name" value="HAD-SF-IA-v3"/>
    <property type="match status" value="1"/>
</dbReference>
<dbReference type="InterPro" id="IPR023198">
    <property type="entry name" value="PGP-like_dom2"/>
</dbReference>
<dbReference type="AlphaFoldDB" id="A0A8S0ZLE5"/>
<dbReference type="SUPFAM" id="SSF56784">
    <property type="entry name" value="HAD-like"/>
    <property type="match status" value="1"/>
</dbReference>
<evidence type="ECO:0000313" key="1">
    <source>
        <dbReference type="EMBL" id="CAB3233864.1"/>
    </source>
</evidence>
<protein>
    <submittedName>
        <fullName evidence="1">Uncharacterized protein</fullName>
    </submittedName>
</protein>
<dbReference type="EMBL" id="CADEBD010000293">
    <property type="protein sequence ID" value="CAB3233864.1"/>
    <property type="molecule type" value="Genomic_DNA"/>
</dbReference>
<evidence type="ECO:0000313" key="2">
    <source>
        <dbReference type="Proteomes" id="UP000494256"/>
    </source>
</evidence>
<dbReference type="PANTHER" id="PTHR18901:SF38">
    <property type="entry name" value="PSEUDOURIDINE-5'-PHOSPHATASE"/>
    <property type="match status" value="1"/>
</dbReference>
<proteinExistence type="predicted"/>
<comment type="caution">
    <text evidence="1">The sequence shown here is derived from an EMBL/GenBank/DDBJ whole genome shotgun (WGS) entry which is preliminary data.</text>
</comment>
<dbReference type="PANTHER" id="PTHR18901">
    <property type="entry name" value="2-DEOXYGLUCOSE-6-PHOSPHATE PHOSPHATASE 2"/>
    <property type="match status" value="1"/>
</dbReference>
<dbReference type="OrthoDB" id="823504at2759"/>
<dbReference type="Proteomes" id="UP000494256">
    <property type="component" value="Unassembled WGS sequence"/>
</dbReference>
<gene>
    <name evidence="1" type="ORF">APLA_LOCUS6271</name>
</gene>